<dbReference type="SUPFAM" id="SSF50386">
    <property type="entry name" value="STI-like"/>
    <property type="match status" value="1"/>
</dbReference>
<dbReference type="PANTHER" id="PTHR33107">
    <property type="entry name" value="KUNITZ TRYPSIN INHIBITOR 2"/>
    <property type="match status" value="1"/>
</dbReference>
<evidence type="ECO:0000256" key="4">
    <source>
        <dbReference type="SAM" id="SignalP"/>
    </source>
</evidence>
<dbReference type="CDD" id="cd23377">
    <property type="entry name" value="beta-trefoil_STI_MP4-like"/>
    <property type="match status" value="1"/>
</dbReference>
<keyword evidence="4" id="KW-0732">Signal</keyword>
<reference evidence="5 6" key="1">
    <citation type="journal article" date="2023" name="Plants (Basel)">
        <title>Bridging the Gap: Combining Genomics and Transcriptomics Approaches to Understand Stylosanthes scabra, an Orphan Legume from the Brazilian Caatinga.</title>
        <authorList>
            <person name="Ferreira-Neto J.R.C."/>
            <person name="da Silva M.D."/>
            <person name="Binneck E."/>
            <person name="de Melo N.F."/>
            <person name="da Silva R.H."/>
            <person name="de Melo A.L.T.M."/>
            <person name="Pandolfi V."/>
            <person name="Bustamante F.O."/>
            <person name="Brasileiro-Vidal A.C."/>
            <person name="Benko-Iseppon A.M."/>
        </authorList>
    </citation>
    <scope>NUCLEOTIDE SEQUENCE [LARGE SCALE GENOMIC DNA]</scope>
    <source>
        <tissue evidence="5">Leaves</tissue>
    </source>
</reference>
<protein>
    <submittedName>
        <fullName evidence="5">Uncharacterized protein</fullName>
    </submittedName>
</protein>
<dbReference type="InterPro" id="IPR011065">
    <property type="entry name" value="Kunitz_inhibitor_STI-like_sf"/>
</dbReference>
<proteinExistence type="predicted"/>
<evidence type="ECO:0000313" key="6">
    <source>
        <dbReference type="Proteomes" id="UP001341840"/>
    </source>
</evidence>
<evidence type="ECO:0000256" key="3">
    <source>
        <dbReference type="ARBA" id="ARBA00023157"/>
    </source>
</evidence>
<dbReference type="PRINTS" id="PR00291">
    <property type="entry name" value="KUNITZINHBTR"/>
</dbReference>
<dbReference type="SMART" id="SM00452">
    <property type="entry name" value="STI"/>
    <property type="match status" value="1"/>
</dbReference>
<gene>
    <name evidence="5" type="ORF">PIB30_002518</name>
</gene>
<dbReference type="EMBL" id="JASCZI010241660">
    <property type="protein sequence ID" value="MED6203749.1"/>
    <property type="molecule type" value="Genomic_DNA"/>
</dbReference>
<dbReference type="Gene3D" id="2.80.10.50">
    <property type="match status" value="1"/>
</dbReference>
<comment type="caution">
    <text evidence="5">The sequence shown here is derived from an EMBL/GenBank/DDBJ whole genome shotgun (WGS) entry which is preliminary data.</text>
</comment>
<name>A0ABU6Y165_9FABA</name>
<keyword evidence="3" id="KW-1015">Disulfide bond</keyword>
<organism evidence="5 6">
    <name type="scientific">Stylosanthes scabra</name>
    <dbReference type="NCBI Taxonomy" id="79078"/>
    <lineage>
        <taxon>Eukaryota</taxon>
        <taxon>Viridiplantae</taxon>
        <taxon>Streptophyta</taxon>
        <taxon>Embryophyta</taxon>
        <taxon>Tracheophyta</taxon>
        <taxon>Spermatophyta</taxon>
        <taxon>Magnoliopsida</taxon>
        <taxon>eudicotyledons</taxon>
        <taxon>Gunneridae</taxon>
        <taxon>Pentapetalae</taxon>
        <taxon>rosids</taxon>
        <taxon>fabids</taxon>
        <taxon>Fabales</taxon>
        <taxon>Fabaceae</taxon>
        <taxon>Papilionoideae</taxon>
        <taxon>50 kb inversion clade</taxon>
        <taxon>dalbergioids sensu lato</taxon>
        <taxon>Dalbergieae</taxon>
        <taxon>Pterocarpus clade</taxon>
        <taxon>Stylosanthes</taxon>
    </lineage>
</organism>
<keyword evidence="2" id="KW-0722">Serine protease inhibitor</keyword>
<keyword evidence="6" id="KW-1185">Reference proteome</keyword>
<feature type="signal peptide" evidence="4">
    <location>
        <begin position="1"/>
        <end position="21"/>
    </location>
</feature>
<feature type="chain" id="PRO_5046434039" evidence="4">
    <location>
        <begin position="22"/>
        <end position="212"/>
    </location>
</feature>
<evidence type="ECO:0000256" key="1">
    <source>
        <dbReference type="ARBA" id="ARBA00022690"/>
    </source>
</evidence>
<dbReference type="PANTHER" id="PTHR33107:SF21">
    <property type="entry name" value="KUNITZ FAMILY TRYPSIN AND PROTEASE INHIBITOR PROTEIN"/>
    <property type="match status" value="1"/>
</dbReference>
<sequence>MKLALFALFALSTTLLPLVMAAEQVVDTSGNAIFPGGRFYIMPAIFGAAGGGVKIGRTGNEICPVTVLQDYSEVIRGLPVKFTIKQDIGPGMIFTGTPLDISFDYTSGCAESSKWVVIDDLAAPYVGIGGAENHPGKIIIDGSFSIEKVGTYSYKLVFCPIASAPPGLCYDIGRQDDMYGRRLILTTADKGDVYEVVFEDAALGGGRYSIIA</sequence>
<evidence type="ECO:0000256" key="2">
    <source>
        <dbReference type="ARBA" id="ARBA00022900"/>
    </source>
</evidence>
<keyword evidence="1" id="KW-0646">Protease inhibitor</keyword>
<dbReference type="Proteomes" id="UP001341840">
    <property type="component" value="Unassembled WGS sequence"/>
</dbReference>
<dbReference type="InterPro" id="IPR002160">
    <property type="entry name" value="Prot_inh_Kunz-lg"/>
</dbReference>
<dbReference type="Pfam" id="PF00197">
    <property type="entry name" value="Kunitz_legume"/>
    <property type="match status" value="1"/>
</dbReference>
<evidence type="ECO:0000313" key="5">
    <source>
        <dbReference type="EMBL" id="MED6203749.1"/>
    </source>
</evidence>
<accession>A0ABU6Y165</accession>